<proteinExistence type="predicted"/>
<dbReference type="RefSeq" id="WP_248601768.1">
    <property type="nucleotide sequence ID" value="NZ_JAJIAO010000004.1"/>
</dbReference>
<organism evidence="2 3">
    <name type="scientific">Apilactobacillus xinyiensis</name>
    <dbReference type="NCBI Taxonomy" id="2841032"/>
    <lineage>
        <taxon>Bacteria</taxon>
        <taxon>Bacillati</taxon>
        <taxon>Bacillota</taxon>
        <taxon>Bacilli</taxon>
        <taxon>Lactobacillales</taxon>
        <taxon>Lactobacillaceae</taxon>
        <taxon>Apilactobacillus</taxon>
    </lineage>
</organism>
<feature type="transmembrane region" description="Helical" evidence="1">
    <location>
        <begin position="6"/>
        <end position="26"/>
    </location>
</feature>
<keyword evidence="1" id="KW-1133">Transmembrane helix</keyword>
<evidence type="ECO:0000256" key="1">
    <source>
        <dbReference type="SAM" id="Phobius"/>
    </source>
</evidence>
<keyword evidence="3" id="KW-1185">Reference proteome</keyword>
<protein>
    <recommendedName>
        <fullName evidence="4">Membrane associated protein</fullName>
    </recommendedName>
</protein>
<dbReference type="Proteomes" id="UP001522905">
    <property type="component" value="Unassembled WGS sequence"/>
</dbReference>
<reference evidence="2 3" key="1">
    <citation type="submission" date="2021-11" db="EMBL/GenBank/DDBJ databases">
        <title>Comparative genomics of bee honey and flower isolates.</title>
        <authorList>
            <person name="Bechtner J.D."/>
            <person name="Gallus M.K."/>
            <person name="Ehrmann M."/>
        </authorList>
    </citation>
    <scope>NUCLEOTIDE SEQUENCE [LARGE SCALE GENOMIC DNA]</scope>
    <source>
        <strain evidence="2 3">M161</strain>
    </source>
</reference>
<name>A0ABT0I2E8_9LACO</name>
<feature type="transmembrane region" description="Helical" evidence="1">
    <location>
        <begin position="38"/>
        <end position="56"/>
    </location>
</feature>
<keyword evidence="1" id="KW-0472">Membrane</keyword>
<gene>
    <name evidence="2" type="ORF">LNP07_05085</name>
</gene>
<dbReference type="EMBL" id="JAJIAO010000004">
    <property type="protein sequence ID" value="MCK8624887.1"/>
    <property type="molecule type" value="Genomic_DNA"/>
</dbReference>
<evidence type="ECO:0008006" key="4">
    <source>
        <dbReference type="Google" id="ProtNLM"/>
    </source>
</evidence>
<keyword evidence="1" id="KW-0812">Transmembrane</keyword>
<evidence type="ECO:0000313" key="2">
    <source>
        <dbReference type="EMBL" id="MCK8624887.1"/>
    </source>
</evidence>
<feature type="transmembrane region" description="Helical" evidence="1">
    <location>
        <begin position="103"/>
        <end position="124"/>
    </location>
</feature>
<comment type="caution">
    <text evidence="2">The sequence shown here is derived from an EMBL/GenBank/DDBJ whole genome shotgun (WGS) entry which is preliminary data.</text>
</comment>
<feature type="transmembrane region" description="Helical" evidence="1">
    <location>
        <begin position="62"/>
        <end position="83"/>
    </location>
</feature>
<sequence>MGYLNIILIGLIVPLIMEIFLNAFNYHVRHRLTLGTTAIRLVLMALIMAGLAYVPFLLVNVTGIICFTSLLFTVVFYVVPFIAVDLLRKTDLNDKLANLRYKLFASVFGLGILLALVMLIVTTFSPMTSFNSLTAKTAHTEDVPTMKKDETPVAISTDTARSEMRKAMSDIDNSQYYVLNDNIQAQYYQGKPVYIAGIDFKGFMQYRKMHELPGYFMISATDPDAQPQFIKKSIKYAPSFWFNHKSDRAIARQSLGYKELSDGEQLEIDDHGNPYYVDTLYKKGNINGRVNYKKAKIAVLNAQTGKSQLYSPSQTPKFIDEGFTSDVASKMNDIYGKYNHGFWNTTIIGAKQGVAKPTHNGTEDGVTSMFDKNGRIQYVEDYTSSDSSKSAIGYSTTDARTGKITYYKLQNVMDSDSATDNANENYRAQKWNAKMPILYNVYGHPTWVMSILDNTNTLRGYYYLDASNQNLYANSSTANATLAAFRQALITKAGTNANHSAMNYKKYHGTVDRIAIVNDGGKSVVEFMLKGNKTIFTANPAQNNRTALMRPGDKIEFKASVVEDESNGSVTEFKANF</sequence>
<evidence type="ECO:0000313" key="3">
    <source>
        <dbReference type="Proteomes" id="UP001522905"/>
    </source>
</evidence>
<accession>A0ABT0I2E8</accession>